<evidence type="ECO:0000313" key="1">
    <source>
        <dbReference type="EMBL" id="KAJ5234247.1"/>
    </source>
</evidence>
<gene>
    <name evidence="1" type="ORF">N7469_003415</name>
</gene>
<keyword evidence="2" id="KW-1185">Reference proteome</keyword>
<dbReference type="Proteomes" id="UP001147733">
    <property type="component" value="Unassembled WGS sequence"/>
</dbReference>
<dbReference type="AlphaFoldDB" id="A0A9W9TPV0"/>
<accession>A0A9W9TPV0</accession>
<evidence type="ECO:0000313" key="2">
    <source>
        <dbReference type="Proteomes" id="UP001147733"/>
    </source>
</evidence>
<protein>
    <submittedName>
        <fullName evidence="1">Uncharacterized protein</fullName>
    </submittedName>
</protein>
<name>A0A9W9TPV0_PENCI</name>
<comment type="caution">
    <text evidence="1">The sequence shown here is derived from an EMBL/GenBank/DDBJ whole genome shotgun (WGS) entry which is preliminary data.</text>
</comment>
<dbReference type="RefSeq" id="XP_056501747.1">
    <property type="nucleotide sequence ID" value="XM_056642335.1"/>
</dbReference>
<reference evidence="1" key="2">
    <citation type="journal article" date="2023" name="IMA Fungus">
        <title>Comparative genomic study of the Penicillium genus elucidates a diverse pangenome and 15 lateral gene transfer events.</title>
        <authorList>
            <person name="Petersen C."/>
            <person name="Sorensen T."/>
            <person name="Nielsen M.R."/>
            <person name="Sondergaard T.E."/>
            <person name="Sorensen J.L."/>
            <person name="Fitzpatrick D.A."/>
            <person name="Frisvad J.C."/>
            <person name="Nielsen K.L."/>
        </authorList>
    </citation>
    <scope>NUCLEOTIDE SEQUENCE</scope>
    <source>
        <strain evidence="1">IBT 23319</strain>
    </source>
</reference>
<proteinExistence type="predicted"/>
<sequence>MLSDCSEMISAETAIRTPSGNIRKIRGPSMGTAVIMQGHYIEHQALKAIGGLERISMVTPFRPREPSVRDELVMTGSQAISNRSELYHGFIYECRLELLEERTASENKRRAETNRYQASIQYSRYDCILERAGFLLGRYSLGTCPCSRNGIGLDLIDAREIPYHCLCLMKRCLFTTESWI</sequence>
<dbReference type="GeneID" id="81381502"/>
<dbReference type="PANTHER" id="PTHR41677:SF1">
    <property type="entry name" value="FE2OG DIOXYGENASE DOMAIN-CONTAINING PROTEIN"/>
    <property type="match status" value="1"/>
</dbReference>
<dbReference type="PANTHER" id="PTHR41677">
    <property type="entry name" value="YALI0B19030P"/>
    <property type="match status" value="1"/>
</dbReference>
<dbReference type="EMBL" id="JAPQKT010000003">
    <property type="protein sequence ID" value="KAJ5234247.1"/>
    <property type="molecule type" value="Genomic_DNA"/>
</dbReference>
<reference evidence="1" key="1">
    <citation type="submission" date="2022-11" db="EMBL/GenBank/DDBJ databases">
        <authorList>
            <person name="Petersen C."/>
        </authorList>
    </citation>
    <scope>NUCLEOTIDE SEQUENCE</scope>
    <source>
        <strain evidence="1">IBT 23319</strain>
    </source>
</reference>
<organism evidence="1 2">
    <name type="scientific">Penicillium citrinum</name>
    <dbReference type="NCBI Taxonomy" id="5077"/>
    <lineage>
        <taxon>Eukaryota</taxon>
        <taxon>Fungi</taxon>
        <taxon>Dikarya</taxon>
        <taxon>Ascomycota</taxon>
        <taxon>Pezizomycotina</taxon>
        <taxon>Eurotiomycetes</taxon>
        <taxon>Eurotiomycetidae</taxon>
        <taxon>Eurotiales</taxon>
        <taxon>Aspergillaceae</taxon>
        <taxon>Penicillium</taxon>
    </lineage>
</organism>
<dbReference type="OrthoDB" id="10256055at2759"/>